<gene>
    <name evidence="1" type="ORF">BpHYR1_042980</name>
</gene>
<sequence>MSDHGQCFYRFDLKSPVTTKLQDVFRLQRLLANPIDLFISKFVSVADKGGQYSQPTRIFFFSFEYLERKKAHVAVVVTDELAV</sequence>
<name>A0A3M7PD82_BRAPC</name>
<dbReference type="EMBL" id="REGN01011669">
    <property type="protein sequence ID" value="RMZ97055.1"/>
    <property type="molecule type" value="Genomic_DNA"/>
</dbReference>
<keyword evidence="2" id="KW-1185">Reference proteome</keyword>
<evidence type="ECO:0000313" key="2">
    <source>
        <dbReference type="Proteomes" id="UP000276133"/>
    </source>
</evidence>
<protein>
    <submittedName>
        <fullName evidence="1">Uncharacterized protein</fullName>
    </submittedName>
</protein>
<organism evidence="1 2">
    <name type="scientific">Brachionus plicatilis</name>
    <name type="common">Marine rotifer</name>
    <name type="synonym">Brachionus muelleri</name>
    <dbReference type="NCBI Taxonomy" id="10195"/>
    <lineage>
        <taxon>Eukaryota</taxon>
        <taxon>Metazoa</taxon>
        <taxon>Spiralia</taxon>
        <taxon>Gnathifera</taxon>
        <taxon>Rotifera</taxon>
        <taxon>Eurotatoria</taxon>
        <taxon>Monogononta</taxon>
        <taxon>Pseudotrocha</taxon>
        <taxon>Ploima</taxon>
        <taxon>Brachionidae</taxon>
        <taxon>Brachionus</taxon>
    </lineage>
</organism>
<dbReference type="Proteomes" id="UP000276133">
    <property type="component" value="Unassembled WGS sequence"/>
</dbReference>
<accession>A0A3M7PD82</accession>
<comment type="caution">
    <text evidence="1">The sequence shown here is derived from an EMBL/GenBank/DDBJ whole genome shotgun (WGS) entry which is preliminary data.</text>
</comment>
<reference evidence="1 2" key="1">
    <citation type="journal article" date="2018" name="Sci. Rep.">
        <title>Genomic signatures of local adaptation to the degree of environmental predictability in rotifers.</title>
        <authorList>
            <person name="Franch-Gras L."/>
            <person name="Hahn C."/>
            <person name="Garcia-Roger E.M."/>
            <person name="Carmona M.J."/>
            <person name="Serra M."/>
            <person name="Gomez A."/>
        </authorList>
    </citation>
    <scope>NUCLEOTIDE SEQUENCE [LARGE SCALE GENOMIC DNA]</scope>
    <source>
        <strain evidence="1">HYR1</strain>
    </source>
</reference>
<proteinExistence type="predicted"/>
<evidence type="ECO:0000313" key="1">
    <source>
        <dbReference type="EMBL" id="RMZ97055.1"/>
    </source>
</evidence>
<dbReference type="AlphaFoldDB" id="A0A3M7PD82"/>